<feature type="signal peptide" evidence="1">
    <location>
        <begin position="1"/>
        <end position="19"/>
    </location>
</feature>
<evidence type="ECO:0000313" key="3">
    <source>
        <dbReference type="Proteomes" id="UP000002035"/>
    </source>
</evidence>
<evidence type="ECO:0000256" key="1">
    <source>
        <dbReference type="SAM" id="SignalP"/>
    </source>
</evidence>
<dbReference type="VEuPathDB" id="FungiDB:MCYG_01657"/>
<dbReference type="GeneID" id="9222979"/>
<sequence>MKFTALLSATVLLFAGAIAYPQVGESPPPDCKPVPLDLCHSRDIGEDSHLARRQGDPTHEPVRPGLYCGLCPHLTGRGVVYRNGYYIDDGGRCCDIGASHVCDESPNSRQCPFGGIDH</sequence>
<dbReference type="Proteomes" id="UP000002035">
    <property type="component" value="Unassembled WGS sequence"/>
</dbReference>
<feature type="chain" id="PRO_5002951413" evidence="1">
    <location>
        <begin position="20"/>
        <end position="118"/>
    </location>
</feature>
<accession>C5FHB9</accession>
<keyword evidence="1" id="KW-0732">Signal</keyword>
<protein>
    <submittedName>
        <fullName evidence="2">Uncharacterized protein</fullName>
    </submittedName>
</protein>
<gene>
    <name evidence="2" type="ORF">MCYG_01657</name>
</gene>
<reference evidence="3" key="1">
    <citation type="journal article" date="2012" name="MBio">
        <title>Comparative genome analysis of Trichophyton rubrum and related dermatophytes reveals candidate genes involved in infection.</title>
        <authorList>
            <person name="Martinez D.A."/>
            <person name="Oliver B.G."/>
            <person name="Graeser Y."/>
            <person name="Goldberg J.M."/>
            <person name="Li W."/>
            <person name="Martinez-Rossi N.M."/>
            <person name="Monod M."/>
            <person name="Shelest E."/>
            <person name="Barton R.C."/>
            <person name="Birch E."/>
            <person name="Brakhage A.A."/>
            <person name="Chen Z."/>
            <person name="Gurr S.J."/>
            <person name="Heiman D."/>
            <person name="Heitman J."/>
            <person name="Kosti I."/>
            <person name="Rossi A."/>
            <person name="Saif S."/>
            <person name="Samalova M."/>
            <person name="Saunders C.W."/>
            <person name="Shea T."/>
            <person name="Summerbell R.C."/>
            <person name="Xu J."/>
            <person name="Young S."/>
            <person name="Zeng Q."/>
            <person name="Birren B.W."/>
            <person name="Cuomo C.A."/>
            <person name="White T.C."/>
        </authorList>
    </citation>
    <scope>NUCLEOTIDE SEQUENCE [LARGE SCALE GENOMIC DNA]</scope>
    <source>
        <strain evidence="3">ATCC MYA-4605 / CBS 113480</strain>
    </source>
</reference>
<proteinExistence type="predicted"/>
<dbReference type="AlphaFoldDB" id="C5FHB9"/>
<organism evidence="2 3">
    <name type="scientific">Arthroderma otae (strain ATCC MYA-4605 / CBS 113480)</name>
    <name type="common">Microsporum canis</name>
    <dbReference type="NCBI Taxonomy" id="554155"/>
    <lineage>
        <taxon>Eukaryota</taxon>
        <taxon>Fungi</taxon>
        <taxon>Dikarya</taxon>
        <taxon>Ascomycota</taxon>
        <taxon>Pezizomycotina</taxon>
        <taxon>Eurotiomycetes</taxon>
        <taxon>Eurotiomycetidae</taxon>
        <taxon>Onygenales</taxon>
        <taxon>Arthrodermataceae</taxon>
        <taxon>Microsporum</taxon>
    </lineage>
</organism>
<dbReference type="EMBL" id="DS995702">
    <property type="protein sequence ID" value="EEQ28838.1"/>
    <property type="molecule type" value="Genomic_DNA"/>
</dbReference>
<dbReference type="HOGENOM" id="CLU_2147745_0_0_1"/>
<dbReference type="RefSeq" id="XP_002848723.1">
    <property type="nucleotide sequence ID" value="XM_002848677.1"/>
</dbReference>
<keyword evidence="3" id="KW-1185">Reference proteome</keyword>
<name>C5FHB9_ARTOC</name>
<evidence type="ECO:0000313" key="2">
    <source>
        <dbReference type="EMBL" id="EEQ28838.1"/>
    </source>
</evidence>